<dbReference type="AlphaFoldDB" id="A0A0P6WK98"/>
<comment type="caution">
    <text evidence="1">The sequence shown here is derived from an EMBL/GenBank/DDBJ whole genome shotgun (WGS) entry which is preliminary data.</text>
</comment>
<name>A0A0P6WK98_9CHLR</name>
<dbReference type="Proteomes" id="UP000050417">
    <property type="component" value="Unassembled WGS sequence"/>
</dbReference>
<proteinExistence type="predicted"/>
<reference evidence="1 2" key="1">
    <citation type="submission" date="2015-07" db="EMBL/GenBank/DDBJ databases">
        <title>Genome sequence of Ornatilinea apprima DSM 23815.</title>
        <authorList>
            <person name="Hemp J."/>
            <person name="Ward L.M."/>
            <person name="Pace L.A."/>
            <person name="Fischer W.W."/>
        </authorList>
    </citation>
    <scope>NUCLEOTIDE SEQUENCE [LARGE SCALE GENOMIC DNA]</scope>
    <source>
        <strain evidence="1 2">P3M-1</strain>
    </source>
</reference>
<organism evidence="1 2">
    <name type="scientific">Ornatilinea apprima</name>
    <dbReference type="NCBI Taxonomy" id="1134406"/>
    <lineage>
        <taxon>Bacteria</taxon>
        <taxon>Bacillati</taxon>
        <taxon>Chloroflexota</taxon>
        <taxon>Anaerolineae</taxon>
        <taxon>Anaerolineales</taxon>
        <taxon>Anaerolineaceae</taxon>
        <taxon>Ornatilinea</taxon>
    </lineage>
</organism>
<sequence length="123" mass="13944">MAKLLGSEYEKLSQLSQNGEFLGVIKIALVKAVREKLTWTVKSGQFQSEEQKTQQQMYAKVTLNDLDNQARRWANVLASWDEYISTVDCEEDLDGSLAFSNFNENGALDYTIRTSLWGVLSNL</sequence>
<dbReference type="RefSeq" id="WP_075064612.1">
    <property type="nucleotide sequence ID" value="NZ_LGCL01000045.1"/>
</dbReference>
<evidence type="ECO:0000313" key="2">
    <source>
        <dbReference type="Proteomes" id="UP000050417"/>
    </source>
</evidence>
<accession>A0A0P6WK98</accession>
<dbReference type="EMBL" id="LGCL01000045">
    <property type="protein sequence ID" value="KPL70125.1"/>
    <property type="molecule type" value="Genomic_DNA"/>
</dbReference>
<gene>
    <name evidence="1" type="ORF">ADN00_18970</name>
</gene>
<keyword evidence="2" id="KW-1185">Reference proteome</keyword>
<protein>
    <submittedName>
        <fullName evidence="1">Uncharacterized protein</fullName>
    </submittedName>
</protein>
<evidence type="ECO:0000313" key="1">
    <source>
        <dbReference type="EMBL" id="KPL70125.1"/>
    </source>
</evidence>